<evidence type="ECO:0000256" key="7">
    <source>
        <dbReference type="ARBA" id="ARBA00023155"/>
    </source>
</evidence>
<keyword evidence="4 9" id="KW-0863">Zinc-finger</keyword>
<evidence type="ECO:0000256" key="10">
    <source>
        <dbReference type="PROSITE-ProRule" id="PRU00108"/>
    </source>
</evidence>
<feature type="domain" description="C2H2-type" evidence="14">
    <location>
        <begin position="391"/>
        <end position="418"/>
    </location>
</feature>
<keyword evidence="6 10" id="KW-0238">DNA-binding</keyword>
<dbReference type="FunFam" id="3.30.160.60:FF:000744">
    <property type="entry name" value="zinc finger E-box-binding homeobox 1"/>
    <property type="match status" value="1"/>
</dbReference>
<feature type="region of interest" description="Disordered" evidence="12">
    <location>
        <begin position="72"/>
        <end position="92"/>
    </location>
</feature>
<dbReference type="InterPro" id="IPR036236">
    <property type="entry name" value="Znf_C2H2_sf"/>
</dbReference>
<keyword evidence="5" id="KW-0862">Zinc</keyword>
<feature type="region of interest" description="Disordered" evidence="12">
    <location>
        <begin position="271"/>
        <end position="307"/>
    </location>
</feature>
<evidence type="ECO:0000256" key="6">
    <source>
        <dbReference type="ARBA" id="ARBA00023125"/>
    </source>
</evidence>
<feature type="DNA-binding region" description="Homeobox" evidence="10">
    <location>
        <begin position="141"/>
        <end position="200"/>
    </location>
</feature>
<feature type="domain" description="C2H2-type" evidence="14">
    <location>
        <begin position="28"/>
        <end position="55"/>
    </location>
</feature>
<dbReference type="PANTHER" id="PTHR24391">
    <property type="entry name" value="HISTONE H4 TRANSCRIPTION FACTOR-RELATED"/>
    <property type="match status" value="1"/>
</dbReference>
<dbReference type="GO" id="GO:0000122">
    <property type="term" value="P:negative regulation of transcription by RNA polymerase II"/>
    <property type="evidence" value="ECO:0007669"/>
    <property type="project" value="UniProtKB-ARBA"/>
</dbReference>
<dbReference type="GO" id="GO:0007411">
    <property type="term" value="P:axon guidance"/>
    <property type="evidence" value="ECO:0007669"/>
    <property type="project" value="UniProtKB-ARBA"/>
</dbReference>
<dbReference type="FunFam" id="3.30.160.60:FF:000072">
    <property type="entry name" value="zinc finger protein 143 isoform X1"/>
    <property type="match status" value="1"/>
</dbReference>
<dbReference type="SUPFAM" id="SSF57667">
    <property type="entry name" value="beta-beta-alpha zinc fingers"/>
    <property type="match status" value="3"/>
</dbReference>
<dbReference type="Pfam" id="PF12171">
    <property type="entry name" value="zf-C2H2_jaz"/>
    <property type="match status" value="1"/>
</dbReference>
<feature type="region of interest" description="Disordered" evidence="12">
    <location>
        <begin position="199"/>
        <end position="252"/>
    </location>
</feature>
<dbReference type="GO" id="GO:0022603">
    <property type="term" value="P:regulation of anatomical structure morphogenesis"/>
    <property type="evidence" value="ECO:0007669"/>
    <property type="project" value="UniProtKB-ARBA"/>
</dbReference>
<feature type="domain" description="C2H2-type" evidence="14">
    <location>
        <begin position="363"/>
        <end position="390"/>
    </location>
</feature>
<evidence type="ECO:0000256" key="3">
    <source>
        <dbReference type="ARBA" id="ARBA00022737"/>
    </source>
</evidence>
<gene>
    <name evidence="15" type="ORF">MSPICULIGERA_LOCUS22925</name>
</gene>
<dbReference type="Proteomes" id="UP001177023">
    <property type="component" value="Unassembled WGS sequence"/>
</dbReference>
<feature type="compositionally biased region" description="Low complexity" evidence="12">
    <location>
        <begin position="285"/>
        <end position="307"/>
    </location>
</feature>
<feature type="non-terminal residue" evidence="15">
    <location>
        <position position="469"/>
    </location>
</feature>
<keyword evidence="16" id="KW-1185">Reference proteome</keyword>
<dbReference type="GO" id="GO:0008270">
    <property type="term" value="F:zinc ion binding"/>
    <property type="evidence" value="ECO:0007669"/>
    <property type="project" value="UniProtKB-KW"/>
</dbReference>
<organism evidence="15 16">
    <name type="scientific">Mesorhabditis spiculigera</name>
    <dbReference type="NCBI Taxonomy" id="96644"/>
    <lineage>
        <taxon>Eukaryota</taxon>
        <taxon>Metazoa</taxon>
        <taxon>Ecdysozoa</taxon>
        <taxon>Nematoda</taxon>
        <taxon>Chromadorea</taxon>
        <taxon>Rhabditida</taxon>
        <taxon>Rhabditina</taxon>
        <taxon>Rhabditomorpha</taxon>
        <taxon>Rhabditoidea</taxon>
        <taxon>Rhabditidae</taxon>
        <taxon>Mesorhabditinae</taxon>
        <taxon>Mesorhabditis</taxon>
    </lineage>
</organism>
<dbReference type="CDD" id="cd00086">
    <property type="entry name" value="homeodomain"/>
    <property type="match status" value="1"/>
</dbReference>
<evidence type="ECO:0000256" key="5">
    <source>
        <dbReference type="ARBA" id="ARBA00022833"/>
    </source>
</evidence>
<dbReference type="InterPro" id="IPR001356">
    <property type="entry name" value="HD"/>
</dbReference>
<protein>
    <submittedName>
        <fullName evidence="15">Uncharacterized protein</fullName>
    </submittedName>
</protein>
<dbReference type="GO" id="GO:0045595">
    <property type="term" value="P:regulation of cell differentiation"/>
    <property type="evidence" value="ECO:0007669"/>
    <property type="project" value="UniProtKB-ARBA"/>
</dbReference>
<evidence type="ECO:0000256" key="4">
    <source>
        <dbReference type="ARBA" id="ARBA00022771"/>
    </source>
</evidence>
<comment type="subcellular location">
    <subcellularLocation>
        <location evidence="1 10 11">Nucleus</location>
    </subcellularLocation>
</comment>
<evidence type="ECO:0000259" key="14">
    <source>
        <dbReference type="PROSITE" id="PS50157"/>
    </source>
</evidence>
<accession>A0AA36DBU7</accession>
<dbReference type="AlphaFoldDB" id="A0AA36DBU7"/>
<dbReference type="InterPro" id="IPR013087">
    <property type="entry name" value="Znf_C2H2_type"/>
</dbReference>
<evidence type="ECO:0000256" key="12">
    <source>
        <dbReference type="SAM" id="MobiDB-lite"/>
    </source>
</evidence>
<name>A0AA36DBU7_9BILA</name>
<evidence type="ECO:0000259" key="13">
    <source>
        <dbReference type="PROSITE" id="PS50071"/>
    </source>
</evidence>
<dbReference type="SMART" id="SM00389">
    <property type="entry name" value="HOX"/>
    <property type="match status" value="1"/>
</dbReference>
<dbReference type="GO" id="GO:2000026">
    <property type="term" value="P:regulation of multicellular organismal development"/>
    <property type="evidence" value="ECO:0007669"/>
    <property type="project" value="UniProtKB-ARBA"/>
</dbReference>
<dbReference type="GO" id="GO:0000981">
    <property type="term" value="F:DNA-binding transcription factor activity, RNA polymerase II-specific"/>
    <property type="evidence" value="ECO:0007669"/>
    <property type="project" value="InterPro"/>
</dbReference>
<dbReference type="PANTHER" id="PTHR24391:SF27">
    <property type="entry name" value="ZINC FINGER PROTEIN 1"/>
    <property type="match status" value="1"/>
</dbReference>
<feature type="domain" description="Homeobox" evidence="13">
    <location>
        <begin position="139"/>
        <end position="199"/>
    </location>
</feature>
<dbReference type="SMART" id="SM00355">
    <property type="entry name" value="ZnF_C2H2"/>
    <property type="match status" value="5"/>
</dbReference>
<comment type="caution">
    <text evidence="15">The sequence shown here is derived from an EMBL/GenBank/DDBJ whole genome shotgun (WGS) entry which is preliminary data.</text>
</comment>
<keyword evidence="7 10" id="KW-0371">Homeobox</keyword>
<dbReference type="Pfam" id="PF00046">
    <property type="entry name" value="Homeodomain"/>
    <property type="match status" value="1"/>
</dbReference>
<keyword evidence="8 10" id="KW-0539">Nucleus</keyword>
<dbReference type="GO" id="GO:0051240">
    <property type="term" value="P:positive regulation of multicellular organismal process"/>
    <property type="evidence" value="ECO:0007669"/>
    <property type="project" value="UniProtKB-ARBA"/>
</dbReference>
<dbReference type="InterPro" id="IPR051574">
    <property type="entry name" value="ZnF_E-box_Homeobox"/>
</dbReference>
<evidence type="ECO:0000256" key="1">
    <source>
        <dbReference type="ARBA" id="ARBA00004123"/>
    </source>
</evidence>
<proteinExistence type="predicted"/>
<keyword evidence="3" id="KW-0677">Repeat</keyword>
<feature type="region of interest" description="Disordered" evidence="12">
    <location>
        <begin position="337"/>
        <end position="358"/>
    </location>
</feature>
<feature type="compositionally biased region" description="Basic and acidic residues" evidence="12">
    <location>
        <begin position="271"/>
        <end position="280"/>
    </location>
</feature>
<dbReference type="InterPro" id="IPR009057">
    <property type="entry name" value="Homeodomain-like_sf"/>
</dbReference>
<dbReference type="Gene3D" id="1.10.10.60">
    <property type="entry name" value="Homeodomain-like"/>
    <property type="match status" value="1"/>
</dbReference>
<dbReference type="EMBL" id="CATQJA010002701">
    <property type="protein sequence ID" value="CAJ0584888.1"/>
    <property type="molecule type" value="Genomic_DNA"/>
</dbReference>
<dbReference type="Pfam" id="PF00096">
    <property type="entry name" value="zf-C2H2"/>
    <property type="match status" value="3"/>
</dbReference>
<dbReference type="GO" id="GO:0000978">
    <property type="term" value="F:RNA polymerase II cis-regulatory region sequence-specific DNA binding"/>
    <property type="evidence" value="ECO:0007669"/>
    <property type="project" value="TreeGrafter"/>
</dbReference>
<dbReference type="FunFam" id="3.30.160.60:FF:000016">
    <property type="entry name" value="zinc finger protein 37 homolog"/>
    <property type="match status" value="1"/>
</dbReference>
<dbReference type="SUPFAM" id="SSF46689">
    <property type="entry name" value="Homeodomain-like"/>
    <property type="match status" value="1"/>
</dbReference>
<dbReference type="PROSITE" id="PS50071">
    <property type="entry name" value="HOMEOBOX_2"/>
    <property type="match status" value="1"/>
</dbReference>
<feature type="domain" description="C2H2-type" evidence="14">
    <location>
        <begin position="419"/>
        <end position="447"/>
    </location>
</feature>
<dbReference type="InterPro" id="IPR017970">
    <property type="entry name" value="Homeobox_CS"/>
</dbReference>
<dbReference type="PROSITE" id="PS00028">
    <property type="entry name" value="ZINC_FINGER_C2H2_1"/>
    <property type="match status" value="3"/>
</dbReference>
<keyword evidence="2" id="KW-0479">Metal-binding</keyword>
<dbReference type="GO" id="GO:0005634">
    <property type="term" value="C:nucleus"/>
    <property type="evidence" value="ECO:0007669"/>
    <property type="project" value="UniProtKB-SubCell"/>
</dbReference>
<evidence type="ECO:0000256" key="9">
    <source>
        <dbReference type="PROSITE-ProRule" id="PRU00042"/>
    </source>
</evidence>
<evidence type="ECO:0000256" key="2">
    <source>
        <dbReference type="ARBA" id="ARBA00022723"/>
    </source>
</evidence>
<feature type="region of interest" description="Disordered" evidence="12">
    <location>
        <begin position="121"/>
        <end position="141"/>
    </location>
</feature>
<evidence type="ECO:0000313" key="15">
    <source>
        <dbReference type="EMBL" id="CAJ0584888.1"/>
    </source>
</evidence>
<evidence type="ECO:0000313" key="16">
    <source>
        <dbReference type="Proteomes" id="UP001177023"/>
    </source>
</evidence>
<evidence type="ECO:0000256" key="8">
    <source>
        <dbReference type="ARBA" id="ARBA00023242"/>
    </source>
</evidence>
<dbReference type="InterPro" id="IPR022755">
    <property type="entry name" value="Znf_C2H2_jaz"/>
</dbReference>
<dbReference type="FunFam" id="3.30.160.60:FF:000013">
    <property type="entry name" value="Putative zinc finger E-box-binding homeobox 2"/>
    <property type="match status" value="2"/>
</dbReference>
<sequence length="469" mass="52178">MLGLFENAASSSPLADRIKVDDDLLRKFKCDECGKAFKFKHHLKEHIRIHSGEKPFECPACQKRFSHSGSYSSHMSSKKCTPGNGSPSLKQGLPTMVPQSASPGSGGGLFGASDQLAKKEEDKSIFGLMTPPKTEGSEWRPMRSRSFLTDAQVSILQSHFQRNPFPSKYDLAALAMQIGVNKRVVQVWFQNTRAKERRTNRTFDEAMSDDEKMSEGPETPLDLSLKEDEEDEVEPQDEAAEDPPRPSSLTQPPSALEAFLEQQADAVRKALEEAKAEPSKPDSLSPSAAHSPAPSATSPATTSSTSSGIWPTNFFLSQYSLLGTQGLADLRKVLDRGDVESSRSPTPHKPRSTTSAEEGEGLFACDRCEKVFGKQSSLNRHKYEHSGQRPYKCDTCDKAFKHKHHLTEHKRLHSGEKPFECLKCHKRFSHSGSYSQHMSHRYSYCKPFMQEQKLADDEAALVEAQPMES</sequence>
<evidence type="ECO:0000256" key="11">
    <source>
        <dbReference type="RuleBase" id="RU000682"/>
    </source>
</evidence>
<feature type="compositionally biased region" description="Basic and acidic residues" evidence="12">
    <location>
        <begin position="199"/>
        <end position="215"/>
    </location>
</feature>
<dbReference type="PROSITE" id="PS50157">
    <property type="entry name" value="ZINC_FINGER_C2H2_2"/>
    <property type="match status" value="4"/>
</dbReference>
<feature type="compositionally biased region" description="Acidic residues" evidence="12">
    <location>
        <begin position="227"/>
        <end position="241"/>
    </location>
</feature>
<reference evidence="15" key="1">
    <citation type="submission" date="2023-06" db="EMBL/GenBank/DDBJ databases">
        <authorList>
            <person name="Delattre M."/>
        </authorList>
    </citation>
    <scope>NUCLEOTIDE SEQUENCE</scope>
    <source>
        <strain evidence="15">AF72</strain>
    </source>
</reference>
<dbReference type="PROSITE" id="PS00027">
    <property type="entry name" value="HOMEOBOX_1"/>
    <property type="match status" value="1"/>
</dbReference>
<dbReference type="Gene3D" id="3.30.160.60">
    <property type="entry name" value="Classic Zinc Finger"/>
    <property type="match status" value="5"/>
</dbReference>